<keyword evidence="2" id="KW-1134">Transmembrane beta strand</keyword>
<dbReference type="EMBL" id="FMYP01000011">
    <property type="protein sequence ID" value="SDB94497.1"/>
    <property type="molecule type" value="Genomic_DNA"/>
</dbReference>
<dbReference type="OrthoDB" id="976750at2"/>
<evidence type="ECO:0000256" key="5">
    <source>
        <dbReference type="ARBA" id="ARBA00023237"/>
    </source>
</evidence>
<feature type="signal peptide" evidence="6">
    <location>
        <begin position="1"/>
        <end position="20"/>
    </location>
</feature>
<sequence length="416" mass="46905">MKKVLICLFMVTSIMANVSGQDLWFFIQKSQVNFPMARNRTTIDSIVLLKVKNSQNTWFPQLNVIGQSTYQSEVTKLDLPAQFQGLATPVDKDQHKVFLEVTQMLYDGGLAQNQKLVELASGQVQLAQHATSMHELKSRVVGAYYAILLAEVNMQQLDALTKTLEKRLLDIESGIEYGTILKSSLSSIKAELLNVEQQKIEVTQAREYALQILSILSGLTIDSSWEFSSPDSIPTFNGQMPEILAIEAESNRQHSLIGMSSVRRRPQLALFGQAGYGKPGLNMMGNSWDTYYLAGVKLTWNLWDWNKTANEKRILGLNQQQLTAQRETTIKNMAVRTAEQDGAIAKLEQIILRDKEIHRLREEITAATLASVKEGALREVDYISDLNTEFQARIEIEKHQLLLNQSKILKLLISGY</sequence>
<protein>
    <submittedName>
        <fullName evidence="7">Outer membrane protein TolC</fullName>
    </submittedName>
</protein>
<dbReference type="SUPFAM" id="SSF56954">
    <property type="entry name" value="Outer membrane efflux proteins (OEP)"/>
    <property type="match status" value="1"/>
</dbReference>
<evidence type="ECO:0000256" key="6">
    <source>
        <dbReference type="SAM" id="SignalP"/>
    </source>
</evidence>
<keyword evidence="3" id="KW-0812">Transmembrane</keyword>
<keyword evidence="8" id="KW-1185">Reference proteome</keyword>
<evidence type="ECO:0000256" key="4">
    <source>
        <dbReference type="ARBA" id="ARBA00023136"/>
    </source>
</evidence>
<name>A0A1G6HJJ0_9BACT</name>
<evidence type="ECO:0000256" key="2">
    <source>
        <dbReference type="ARBA" id="ARBA00022452"/>
    </source>
</evidence>
<evidence type="ECO:0000313" key="7">
    <source>
        <dbReference type="EMBL" id="SDB94497.1"/>
    </source>
</evidence>
<proteinExistence type="predicted"/>
<dbReference type="Gene3D" id="1.20.1600.10">
    <property type="entry name" value="Outer membrane efflux proteins (OEP)"/>
    <property type="match status" value="1"/>
</dbReference>
<accession>A0A1G6HJJ0</accession>
<dbReference type="InterPro" id="IPR051906">
    <property type="entry name" value="TolC-like"/>
</dbReference>
<dbReference type="STRING" id="1640674.SAMN05216323_101170"/>
<organism evidence="7 8">
    <name type="scientific">Williamwhitmania taraxaci</name>
    <dbReference type="NCBI Taxonomy" id="1640674"/>
    <lineage>
        <taxon>Bacteria</taxon>
        <taxon>Pseudomonadati</taxon>
        <taxon>Bacteroidota</taxon>
        <taxon>Bacteroidia</taxon>
        <taxon>Bacteroidales</taxon>
        <taxon>Williamwhitmaniaceae</taxon>
        <taxon>Williamwhitmania</taxon>
    </lineage>
</organism>
<keyword evidence="4" id="KW-0472">Membrane</keyword>
<dbReference type="GO" id="GO:0015562">
    <property type="term" value="F:efflux transmembrane transporter activity"/>
    <property type="evidence" value="ECO:0007669"/>
    <property type="project" value="InterPro"/>
</dbReference>
<evidence type="ECO:0000313" key="8">
    <source>
        <dbReference type="Proteomes" id="UP000199452"/>
    </source>
</evidence>
<dbReference type="Proteomes" id="UP000199452">
    <property type="component" value="Unassembled WGS sequence"/>
</dbReference>
<keyword evidence="6" id="KW-0732">Signal</keyword>
<evidence type="ECO:0000256" key="3">
    <source>
        <dbReference type="ARBA" id="ARBA00022692"/>
    </source>
</evidence>
<feature type="chain" id="PRO_5011494649" evidence="6">
    <location>
        <begin position="21"/>
        <end position="416"/>
    </location>
</feature>
<dbReference type="RefSeq" id="WP_092436383.1">
    <property type="nucleotide sequence ID" value="NZ_FMYP01000011.1"/>
</dbReference>
<dbReference type="PANTHER" id="PTHR30026">
    <property type="entry name" value="OUTER MEMBRANE PROTEIN TOLC"/>
    <property type="match status" value="1"/>
</dbReference>
<comment type="subcellular location">
    <subcellularLocation>
        <location evidence="1">Cell outer membrane</location>
    </subcellularLocation>
</comment>
<dbReference type="GO" id="GO:1990281">
    <property type="term" value="C:efflux pump complex"/>
    <property type="evidence" value="ECO:0007669"/>
    <property type="project" value="TreeGrafter"/>
</dbReference>
<gene>
    <name evidence="7" type="ORF">SAMN05216323_101170</name>
</gene>
<evidence type="ECO:0000256" key="1">
    <source>
        <dbReference type="ARBA" id="ARBA00004442"/>
    </source>
</evidence>
<dbReference type="GO" id="GO:0015288">
    <property type="term" value="F:porin activity"/>
    <property type="evidence" value="ECO:0007669"/>
    <property type="project" value="TreeGrafter"/>
</dbReference>
<dbReference type="GO" id="GO:0009279">
    <property type="term" value="C:cell outer membrane"/>
    <property type="evidence" value="ECO:0007669"/>
    <property type="project" value="UniProtKB-SubCell"/>
</dbReference>
<dbReference type="PANTHER" id="PTHR30026:SF20">
    <property type="entry name" value="OUTER MEMBRANE PROTEIN TOLC"/>
    <property type="match status" value="1"/>
</dbReference>
<keyword evidence="5" id="KW-0998">Cell outer membrane</keyword>
<reference evidence="7 8" key="1">
    <citation type="submission" date="2016-09" db="EMBL/GenBank/DDBJ databases">
        <authorList>
            <person name="Capua I."/>
            <person name="De Benedictis P."/>
            <person name="Joannis T."/>
            <person name="Lombin L.H."/>
            <person name="Cattoli G."/>
        </authorList>
    </citation>
    <scope>NUCLEOTIDE SEQUENCE [LARGE SCALE GENOMIC DNA]</scope>
    <source>
        <strain evidence="7 8">A7P-90m</strain>
    </source>
</reference>
<dbReference type="AlphaFoldDB" id="A0A1G6HJJ0"/>